<feature type="transmembrane region" description="Helical" evidence="2">
    <location>
        <begin position="204"/>
        <end position="224"/>
    </location>
</feature>
<organism evidence="3 4">
    <name type="scientific">Drechslerella dactyloides</name>
    <name type="common">Nematode-trapping fungus</name>
    <name type="synonym">Arthrobotrys dactyloides</name>
    <dbReference type="NCBI Taxonomy" id="74499"/>
    <lineage>
        <taxon>Eukaryota</taxon>
        <taxon>Fungi</taxon>
        <taxon>Dikarya</taxon>
        <taxon>Ascomycota</taxon>
        <taxon>Pezizomycotina</taxon>
        <taxon>Orbiliomycetes</taxon>
        <taxon>Orbiliales</taxon>
        <taxon>Orbiliaceae</taxon>
        <taxon>Drechslerella</taxon>
    </lineage>
</organism>
<reference evidence="3" key="1">
    <citation type="submission" date="2023-01" db="EMBL/GenBank/DDBJ databases">
        <title>The chitinases involved in constricting ring structure development in the nematode-trapping fungus Drechslerella dactyloides.</title>
        <authorList>
            <person name="Wang R."/>
            <person name="Zhang L."/>
            <person name="Tang P."/>
            <person name="Li S."/>
            <person name="Liang L."/>
        </authorList>
    </citation>
    <scope>NUCLEOTIDE SEQUENCE</scope>
    <source>
        <strain evidence="3">YMF1.00031</strain>
    </source>
</reference>
<feature type="region of interest" description="Disordered" evidence="1">
    <location>
        <begin position="282"/>
        <end position="301"/>
    </location>
</feature>
<gene>
    <name evidence="3" type="ORF">Dda_8680</name>
</gene>
<keyword evidence="2" id="KW-1133">Transmembrane helix</keyword>
<keyword evidence="2" id="KW-0812">Transmembrane</keyword>
<feature type="compositionally biased region" description="Basic and acidic residues" evidence="1">
    <location>
        <begin position="284"/>
        <end position="301"/>
    </location>
</feature>
<evidence type="ECO:0000256" key="2">
    <source>
        <dbReference type="SAM" id="Phobius"/>
    </source>
</evidence>
<keyword evidence="4" id="KW-1185">Reference proteome</keyword>
<sequence length="317" mass="33542">MPALNLSSTSAPPSTLYIPTVPPPDIVFIPSSPFLPTAPGPLIPVLFDPTAPSTFPPIFPPTVNLTRYLPSTTDGYNAGAKSSPGMTASTNATLVSITYDAPGTYLTALPSEHVHFLSSPVTDPSGTAPSAIQAVPVFIHNHKLAVSSTSALAVSLTTIAIASKITVNADATISVFPHSHSPGSTAANPAESLLAAALFSRPAIITWLSLFFSFLFFAGIVLALQKVMRRIRARRCIREQDGEWEKTARGKSPAVSLGVSPDDGAVGDGVGDGDWVCEFLDGNDVTHTDPPDGVDRRSGSWSRRRDGREWVRRGGKW</sequence>
<comment type="caution">
    <text evidence="3">The sequence shown here is derived from an EMBL/GenBank/DDBJ whole genome shotgun (WGS) entry which is preliminary data.</text>
</comment>
<accession>A0AAD6IUS1</accession>
<evidence type="ECO:0000313" key="3">
    <source>
        <dbReference type="EMBL" id="KAJ6256812.1"/>
    </source>
</evidence>
<dbReference type="EMBL" id="JAQGDS010000012">
    <property type="protein sequence ID" value="KAJ6256812.1"/>
    <property type="molecule type" value="Genomic_DNA"/>
</dbReference>
<evidence type="ECO:0000313" key="4">
    <source>
        <dbReference type="Proteomes" id="UP001221413"/>
    </source>
</evidence>
<protein>
    <submittedName>
        <fullName evidence="3">Uncharacterized protein</fullName>
    </submittedName>
</protein>
<evidence type="ECO:0000256" key="1">
    <source>
        <dbReference type="SAM" id="MobiDB-lite"/>
    </source>
</evidence>
<proteinExistence type="predicted"/>
<dbReference type="AlphaFoldDB" id="A0AAD6IUS1"/>
<dbReference type="Proteomes" id="UP001221413">
    <property type="component" value="Unassembled WGS sequence"/>
</dbReference>
<keyword evidence="2" id="KW-0472">Membrane</keyword>
<name>A0AAD6IUS1_DREDA</name>